<keyword evidence="13" id="KW-1185">Reference proteome</keyword>
<dbReference type="GO" id="GO:0005886">
    <property type="term" value="C:plasma membrane"/>
    <property type="evidence" value="ECO:0007669"/>
    <property type="project" value="UniProtKB-SubCell"/>
</dbReference>
<feature type="transmembrane region" description="Helical" evidence="11">
    <location>
        <begin position="176"/>
        <end position="205"/>
    </location>
</feature>
<evidence type="ECO:0000256" key="4">
    <source>
        <dbReference type="ARBA" id="ARBA00022475"/>
    </source>
</evidence>
<evidence type="ECO:0000256" key="1">
    <source>
        <dbReference type="ARBA" id="ARBA00004429"/>
    </source>
</evidence>
<evidence type="ECO:0000256" key="7">
    <source>
        <dbReference type="ARBA" id="ARBA00023053"/>
    </source>
</evidence>
<feature type="transmembrane region" description="Helical" evidence="11">
    <location>
        <begin position="27"/>
        <end position="47"/>
    </location>
</feature>
<keyword evidence="2 11" id="KW-0813">Transport</keyword>
<feature type="transmembrane region" description="Helical" evidence="11">
    <location>
        <begin position="265"/>
        <end position="289"/>
    </location>
</feature>
<reference evidence="12 13" key="1">
    <citation type="submission" date="2019-03" db="EMBL/GenBank/DDBJ databases">
        <title>Draft genome sequences of novel Actinobacteria.</title>
        <authorList>
            <person name="Sahin N."/>
            <person name="Ay H."/>
            <person name="Saygin H."/>
        </authorList>
    </citation>
    <scope>NUCLEOTIDE SEQUENCE [LARGE SCALE GENOMIC DNA]</scope>
    <source>
        <strain evidence="12 13">DSM 45347</strain>
    </source>
</reference>
<comment type="subcellular location">
    <subcellularLocation>
        <location evidence="1">Cell inner membrane</location>
        <topology evidence="1">Multi-pass membrane protein</topology>
    </subcellularLocation>
    <subcellularLocation>
        <location evidence="11">Cell membrane</location>
        <topology evidence="11">Multi-pass membrane protein</topology>
    </subcellularLocation>
</comment>
<dbReference type="GO" id="GO:0006885">
    <property type="term" value="P:regulation of pH"/>
    <property type="evidence" value="ECO:0007669"/>
    <property type="project" value="UniProtKB-UniRule"/>
</dbReference>
<dbReference type="InterPro" id="IPR023171">
    <property type="entry name" value="Na/H_antiporter_dom_sf"/>
</dbReference>
<comment type="function">
    <text evidence="11">Na(+)/H(+) antiporter that extrudes sodium in exchange for external protons.</text>
</comment>
<sequence>MSRRTDDRGAAATLGDFLRQETTGGRLLLLATAVALIWANAAPGAYAQVWGAEAGLGPDWLHLHLTLAGWASDALLAIFFFVAGVEVKRELTVGELAGWRAAALPLFAAGGGMLVPAAIALAVSRGAAADSGAWAIPVATDIAFALGVLALAGAGLPAGVRVLLLSMAVIDDLGAIALIALLFTSGVNLAYLVLAVLLCALYWWLHRRRITTPWVMVPLAVAVWICVHSTGVHATVAGIALGLLTPVAPIGDENESAGSRLEHRLHPLSAGLIVPLFALAAAGISLGAFSDALTDPLAHGVFFGLLAGKFLGIFGGTWLAVRLRIGTLPSGVGWGDVVPIAMLGAIGYTVSLLVSQLATPDAATAQIASTAVLAASLLASVIAIVLLRRRGRVHRSSPPRPAPPAAEDR</sequence>
<accession>A0A4R4P870</accession>
<comment type="catalytic activity">
    <reaction evidence="11">
        <text>Na(+)(in) + 2 H(+)(out) = Na(+)(out) + 2 H(+)(in)</text>
        <dbReference type="Rhea" id="RHEA:29251"/>
        <dbReference type="ChEBI" id="CHEBI:15378"/>
        <dbReference type="ChEBI" id="CHEBI:29101"/>
    </reaction>
</comment>
<dbReference type="Gene3D" id="1.20.1530.10">
    <property type="entry name" value="Na+/H+ antiporter like domain"/>
    <property type="match status" value="1"/>
</dbReference>
<dbReference type="Proteomes" id="UP000295431">
    <property type="component" value="Unassembled WGS sequence"/>
</dbReference>
<keyword evidence="8 11" id="KW-0406">Ion transport</keyword>
<feature type="transmembrane region" description="Helical" evidence="11">
    <location>
        <begin position="333"/>
        <end position="355"/>
    </location>
</feature>
<keyword evidence="9 11" id="KW-0472">Membrane</keyword>
<evidence type="ECO:0000256" key="10">
    <source>
        <dbReference type="ARBA" id="ARBA00023201"/>
    </source>
</evidence>
<dbReference type="InterPro" id="IPR004670">
    <property type="entry name" value="NhaA"/>
</dbReference>
<keyword evidence="10 11" id="KW-0739">Sodium transport</keyword>
<evidence type="ECO:0000256" key="6">
    <source>
        <dbReference type="ARBA" id="ARBA00022989"/>
    </source>
</evidence>
<dbReference type="PANTHER" id="PTHR30341">
    <property type="entry name" value="SODIUM ION/PROTON ANTIPORTER NHAA-RELATED"/>
    <property type="match status" value="1"/>
</dbReference>
<feature type="transmembrane region" description="Helical" evidence="11">
    <location>
        <begin position="142"/>
        <end position="164"/>
    </location>
</feature>
<dbReference type="NCBIfam" id="TIGR00773">
    <property type="entry name" value="NhaA"/>
    <property type="match status" value="1"/>
</dbReference>
<feature type="transmembrane region" description="Helical" evidence="11">
    <location>
        <begin position="301"/>
        <end position="321"/>
    </location>
</feature>
<evidence type="ECO:0000256" key="9">
    <source>
        <dbReference type="ARBA" id="ARBA00023136"/>
    </source>
</evidence>
<comment type="caution">
    <text evidence="12">The sequence shown here is derived from an EMBL/GenBank/DDBJ whole genome shotgun (WGS) entry which is preliminary data.</text>
</comment>
<dbReference type="Pfam" id="PF06965">
    <property type="entry name" value="Na_H_antiport_1"/>
    <property type="match status" value="1"/>
</dbReference>
<feature type="transmembrane region" description="Helical" evidence="11">
    <location>
        <begin position="67"/>
        <end position="87"/>
    </location>
</feature>
<dbReference type="PANTHER" id="PTHR30341:SF0">
    <property type="entry name" value="NA(+)_H(+) ANTIPORTER NHAA"/>
    <property type="match status" value="1"/>
</dbReference>
<proteinExistence type="inferred from homology"/>
<keyword evidence="4 11" id="KW-1003">Cell membrane</keyword>
<dbReference type="GO" id="GO:0015385">
    <property type="term" value="F:sodium:proton antiporter activity"/>
    <property type="evidence" value="ECO:0007669"/>
    <property type="project" value="UniProtKB-UniRule"/>
</dbReference>
<keyword evidence="6 11" id="KW-1133">Transmembrane helix</keyword>
<keyword evidence="5 11" id="KW-0812">Transmembrane</keyword>
<dbReference type="EMBL" id="SMJW01000040">
    <property type="protein sequence ID" value="TDC17027.1"/>
    <property type="molecule type" value="Genomic_DNA"/>
</dbReference>
<comment type="similarity">
    <text evidence="11">Belongs to the NhaA Na(+)/H(+) (TC 2.A.33) antiporter family.</text>
</comment>
<keyword evidence="7 11" id="KW-0915">Sodium</keyword>
<dbReference type="HAMAP" id="MF_01844">
    <property type="entry name" value="NhaA"/>
    <property type="match status" value="1"/>
</dbReference>
<dbReference type="AlphaFoldDB" id="A0A4R4P870"/>
<gene>
    <name evidence="11 12" type="primary">nhaA</name>
    <name evidence="12" type="ORF">E1284_10635</name>
</gene>
<evidence type="ECO:0000313" key="12">
    <source>
        <dbReference type="EMBL" id="TDC17027.1"/>
    </source>
</evidence>
<protein>
    <recommendedName>
        <fullName evidence="11">Na(+)/H(+) antiporter NhaA</fullName>
    </recommendedName>
    <alternativeName>
        <fullName evidence="11">Sodium/proton antiporter NhaA</fullName>
    </alternativeName>
</protein>
<feature type="transmembrane region" description="Helical" evidence="11">
    <location>
        <begin position="99"/>
        <end position="122"/>
    </location>
</feature>
<keyword evidence="3 11" id="KW-0050">Antiport</keyword>
<organism evidence="12 13">
    <name type="scientific">Actinomadura bangladeshensis</name>
    <dbReference type="NCBI Taxonomy" id="453573"/>
    <lineage>
        <taxon>Bacteria</taxon>
        <taxon>Bacillati</taxon>
        <taxon>Actinomycetota</taxon>
        <taxon>Actinomycetes</taxon>
        <taxon>Streptosporangiales</taxon>
        <taxon>Thermomonosporaceae</taxon>
        <taxon>Actinomadura</taxon>
    </lineage>
</organism>
<evidence type="ECO:0000256" key="5">
    <source>
        <dbReference type="ARBA" id="ARBA00022692"/>
    </source>
</evidence>
<evidence type="ECO:0000256" key="8">
    <source>
        <dbReference type="ARBA" id="ARBA00023065"/>
    </source>
</evidence>
<feature type="transmembrane region" description="Helical" evidence="11">
    <location>
        <begin position="367"/>
        <end position="387"/>
    </location>
</feature>
<evidence type="ECO:0000256" key="11">
    <source>
        <dbReference type="HAMAP-Rule" id="MF_01844"/>
    </source>
</evidence>
<evidence type="ECO:0000256" key="3">
    <source>
        <dbReference type="ARBA" id="ARBA00022449"/>
    </source>
</evidence>
<name>A0A4R4P870_9ACTN</name>
<evidence type="ECO:0000256" key="2">
    <source>
        <dbReference type="ARBA" id="ARBA00022448"/>
    </source>
</evidence>
<evidence type="ECO:0000313" key="13">
    <source>
        <dbReference type="Proteomes" id="UP000295431"/>
    </source>
</evidence>
<dbReference type="OrthoDB" id="117402at2"/>